<organism evidence="5 6">
    <name type="scientific">Pseudo-nitzschia multistriata</name>
    <dbReference type="NCBI Taxonomy" id="183589"/>
    <lineage>
        <taxon>Eukaryota</taxon>
        <taxon>Sar</taxon>
        <taxon>Stramenopiles</taxon>
        <taxon>Ochrophyta</taxon>
        <taxon>Bacillariophyta</taxon>
        <taxon>Bacillariophyceae</taxon>
        <taxon>Bacillariophycidae</taxon>
        <taxon>Bacillariales</taxon>
        <taxon>Bacillariaceae</taxon>
        <taxon>Pseudo-nitzschia</taxon>
    </lineage>
</organism>
<dbReference type="Proteomes" id="UP000291116">
    <property type="component" value="Unassembled WGS sequence"/>
</dbReference>
<evidence type="ECO:0000313" key="5">
    <source>
        <dbReference type="EMBL" id="VEU38558.1"/>
    </source>
</evidence>
<name>A0A448Z977_9STRA</name>
<dbReference type="GO" id="GO:0000455">
    <property type="term" value="P:enzyme-directed rRNA pseudouridine synthesis"/>
    <property type="evidence" value="ECO:0007669"/>
    <property type="project" value="TreeGrafter"/>
</dbReference>
<dbReference type="InterPro" id="IPR006224">
    <property type="entry name" value="PsdUridine_synth_RluA-like_CS"/>
</dbReference>
<accession>A0A448Z977</accession>
<keyword evidence="3" id="KW-0472">Membrane</keyword>
<dbReference type="EMBL" id="CAACVS010000174">
    <property type="protein sequence ID" value="VEU38558.1"/>
    <property type="molecule type" value="Genomic_DNA"/>
</dbReference>
<gene>
    <name evidence="5" type="ORF">PSNMU_V1.4_AUG-EV-PASAV3_0053790</name>
</gene>
<dbReference type="InterPro" id="IPR050188">
    <property type="entry name" value="RluA_PseudoU_synthase"/>
</dbReference>
<evidence type="ECO:0000256" key="3">
    <source>
        <dbReference type="SAM" id="Phobius"/>
    </source>
</evidence>
<evidence type="ECO:0000259" key="4">
    <source>
        <dbReference type="Pfam" id="PF00849"/>
    </source>
</evidence>
<keyword evidence="3" id="KW-0812">Transmembrane</keyword>
<evidence type="ECO:0000256" key="1">
    <source>
        <dbReference type="SAM" id="Coils"/>
    </source>
</evidence>
<feature type="compositionally biased region" description="Low complexity" evidence="2">
    <location>
        <begin position="197"/>
        <end position="209"/>
    </location>
</feature>
<dbReference type="AlphaFoldDB" id="A0A448Z977"/>
<feature type="domain" description="Pseudouridine synthase RsuA/RluA-like" evidence="4">
    <location>
        <begin position="700"/>
        <end position="889"/>
    </location>
</feature>
<feature type="region of interest" description="Disordered" evidence="2">
    <location>
        <begin position="133"/>
        <end position="218"/>
    </location>
</feature>
<protein>
    <recommendedName>
        <fullName evidence="4">Pseudouridine synthase RsuA/RluA-like domain-containing protein</fullName>
    </recommendedName>
</protein>
<sequence>MVPPLRCWFRARKISGPAVSAKHLSTDTTTTKTKTKTKTPAARLAVALASTLIGLAVVSCGSSFGGCYLSRLPLAWAFSTKTGFCLGSFRSKHSGSAIPLRHSCHRQGTRIPTRNQFRHAITGGVRMAAATATPLPIGSNDDDSQTGIIDSIDSSNESPRTTRTKRQKTKTNDADEQTNGEKMGCGEETEHSGGSNGSSSTTTNNNNNNRDGDPLLVPIPNDILTSDLRNSDGSPLELPTKLAYPFWYDPHPIAKWAAERLKEELPPYHSEGESGGNEATTTTASIALGKMYGVLVVRVGNTEKETNNNGSHVQNDANAPLGYLRAYSGTMPRPQYGGDQTTAALDSKAGFCPLVYNRFERDSDGFSYEEEEEILNGYTSEIERLESCGERSQRETLWVEMQTKLRNQLSEAKKKQKSQKRERKERRKVFRKKLLDGRSGSSICDTLRSMTDKESHRYFLEHSEEYRAMEEELVQESALDQRKFKTLKAGVQDELQRIEGSLAEHHSELEDLKRLRREGSIHLQRRLFEHYHLKNAHYTDDEIGRENQQKTTSTPLEIFRDTPLRVPPAGTGDCAAIKLFQHAFGKGYTPVALAEFWWGPSPHNSQSNDFGDGIGNDVARTHGNYYPCCRGKCEPILTRHMLIGTRVESDPLTEGLARSWSEKKERQKHQQQSQGGASPFETTPVAPVIPLEIVFEDEWMVVVNKPHDVLSVPGRTVPTSIQTELQKRANAGTETDAPRTFPKLVHRLDYSTSGLLLAAKDAETHKQLQAQFIERTVRKRYTALLEGELLVDNIKRNYKFNSNNAISDADGNTPRSSTIDLPLAGDYLNRPMQKVERGPEGKPAVTRFEIVASNDDGSLDTQKPARKRTRVHFYPLTGRTHQLRVHASHPEGLGLAIVGDDIYGVRDERLCLHAGFLQIVHPHTMETLTFEAKDPF</sequence>
<reference evidence="5 6" key="1">
    <citation type="submission" date="2019-01" db="EMBL/GenBank/DDBJ databases">
        <authorList>
            <person name="Ferrante I. M."/>
        </authorList>
    </citation>
    <scope>NUCLEOTIDE SEQUENCE [LARGE SCALE GENOMIC DNA]</scope>
    <source>
        <strain evidence="5 6">B856</strain>
    </source>
</reference>
<evidence type="ECO:0000256" key="2">
    <source>
        <dbReference type="SAM" id="MobiDB-lite"/>
    </source>
</evidence>
<dbReference type="Pfam" id="PF00849">
    <property type="entry name" value="PseudoU_synth_2"/>
    <property type="match status" value="1"/>
</dbReference>
<keyword evidence="6" id="KW-1185">Reference proteome</keyword>
<feature type="coiled-coil region" evidence="1">
    <location>
        <begin position="368"/>
        <end position="427"/>
    </location>
</feature>
<dbReference type="PANTHER" id="PTHR21600">
    <property type="entry name" value="MITOCHONDRIAL RNA PSEUDOURIDINE SYNTHASE"/>
    <property type="match status" value="1"/>
</dbReference>
<feature type="region of interest" description="Disordered" evidence="2">
    <location>
        <begin position="658"/>
        <end position="683"/>
    </location>
</feature>
<dbReference type="CDD" id="cd02869">
    <property type="entry name" value="PseudoU_synth_RluA_like"/>
    <property type="match status" value="1"/>
</dbReference>
<dbReference type="PANTHER" id="PTHR21600:SF89">
    <property type="entry name" value="RIBOSOMAL LARGE SUBUNIT PSEUDOURIDINE SYNTHASE A"/>
    <property type="match status" value="1"/>
</dbReference>
<dbReference type="InterPro" id="IPR020103">
    <property type="entry name" value="PsdUridine_synth_cat_dom_sf"/>
</dbReference>
<proteinExistence type="predicted"/>
<dbReference type="SUPFAM" id="SSF55120">
    <property type="entry name" value="Pseudouridine synthase"/>
    <property type="match status" value="1"/>
</dbReference>
<keyword evidence="1" id="KW-0175">Coiled coil</keyword>
<dbReference type="GO" id="GO:0003723">
    <property type="term" value="F:RNA binding"/>
    <property type="evidence" value="ECO:0007669"/>
    <property type="project" value="InterPro"/>
</dbReference>
<feature type="transmembrane region" description="Helical" evidence="3">
    <location>
        <begin position="44"/>
        <end position="64"/>
    </location>
</feature>
<dbReference type="Gene3D" id="3.30.2350.10">
    <property type="entry name" value="Pseudouridine synthase"/>
    <property type="match status" value="1"/>
</dbReference>
<evidence type="ECO:0000313" key="6">
    <source>
        <dbReference type="Proteomes" id="UP000291116"/>
    </source>
</evidence>
<dbReference type="InterPro" id="IPR006145">
    <property type="entry name" value="PsdUridine_synth_RsuA/RluA"/>
</dbReference>
<feature type="compositionally biased region" description="Polar residues" evidence="2">
    <location>
        <begin position="145"/>
        <end position="159"/>
    </location>
</feature>
<dbReference type="PROSITE" id="PS01129">
    <property type="entry name" value="PSI_RLU"/>
    <property type="match status" value="1"/>
</dbReference>
<dbReference type="GO" id="GO:0009982">
    <property type="term" value="F:pseudouridine synthase activity"/>
    <property type="evidence" value="ECO:0007669"/>
    <property type="project" value="InterPro"/>
</dbReference>
<keyword evidence="3" id="KW-1133">Transmembrane helix</keyword>
<dbReference type="OrthoDB" id="418349at2759"/>